<dbReference type="PANTHER" id="PTHR43866">
    <property type="entry name" value="MALONATE-SEMIALDEHYDE DEHYDROGENASE"/>
    <property type="match status" value="1"/>
</dbReference>
<evidence type="ECO:0000313" key="5">
    <source>
        <dbReference type="EMBL" id="VVE54693.1"/>
    </source>
</evidence>
<dbReference type="InterPro" id="IPR015590">
    <property type="entry name" value="Aldehyde_DH_dom"/>
</dbReference>
<evidence type="ECO:0000259" key="4">
    <source>
        <dbReference type="Pfam" id="PF00171"/>
    </source>
</evidence>
<dbReference type="InterPro" id="IPR016163">
    <property type="entry name" value="Ald_DH_C"/>
</dbReference>
<dbReference type="InterPro" id="IPR016160">
    <property type="entry name" value="Ald_DH_CS_CYS"/>
</dbReference>
<organism evidence="5 6">
    <name type="scientific">Pandoraea terrae</name>
    <dbReference type="NCBI Taxonomy" id="1537710"/>
    <lineage>
        <taxon>Bacteria</taxon>
        <taxon>Pseudomonadati</taxon>
        <taxon>Pseudomonadota</taxon>
        <taxon>Betaproteobacteria</taxon>
        <taxon>Burkholderiales</taxon>
        <taxon>Burkholderiaceae</taxon>
        <taxon>Pandoraea</taxon>
    </lineage>
</organism>
<dbReference type="OrthoDB" id="6187633at2"/>
<keyword evidence="3" id="KW-0520">NAD</keyword>
<dbReference type="InterPro" id="IPR010061">
    <property type="entry name" value="MeMal-semiAld_DH"/>
</dbReference>
<accession>A0A5E4Z3H6</accession>
<dbReference type="AlphaFoldDB" id="A0A5E4Z3H6"/>
<sequence>MTTPFTSTDDVTHFVSGQPYAGAGSQTQAVFNPATGAIARHVRLGTNDDVDAAVGSAAKAFPKWSNIPPIRRARIMLRFLELMNSHKEELAAIITAEHGKVLSDAIGEVSRGIDIIEFACGIPQLLKGDYTDQVSTGMDNWTMRQPLGVVAGITPFNFPCMVPCWMFPIAIASGNCVVLKPSERDPSASLFIARLLKESGLPDGVFNVVQGDKVVVDALLHHPDIKAVSFVGSTPIANYIYETGARLGKRVQALGGAKNHLVVMPDADIDKTVDALVGAGYGSAGERCMAISVAVLVGDVADKIVPKLAERAKALVIKNGIEPDAEMGPIVTAQALERIESYIALGVEEGADLVVDGRNYTVPGHEKGFFTGGTLFDNVRPHMRIYKEEIFGPVLSCIRVKDFSEAVKLVNDHEYGNGVACYTRDGHVAREFARRIEVGMVGINVPIPVPMAWHGFGGWKRSLFGDMHAYGEEGVRFFTRQKSVMQRWLDDTAKGAEFAMPTAS</sequence>
<dbReference type="InterPro" id="IPR016161">
    <property type="entry name" value="Ald_DH/histidinol_DH"/>
</dbReference>
<evidence type="ECO:0000256" key="1">
    <source>
        <dbReference type="ARBA" id="ARBA00013048"/>
    </source>
</evidence>
<evidence type="ECO:0000256" key="3">
    <source>
        <dbReference type="ARBA" id="ARBA00023027"/>
    </source>
</evidence>
<dbReference type="InterPro" id="IPR016162">
    <property type="entry name" value="Ald_DH_N"/>
</dbReference>
<dbReference type="GO" id="GO:0004491">
    <property type="term" value="F:methylmalonate-semialdehyde dehydrogenase (acylating, NAD) activity"/>
    <property type="evidence" value="ECO:0007669"/>
    <property type="project" value="UniProtKB-EC"/>
</dbReference>
<dbReference type="FunFam" id="3.40.309.10:FF:000002">
    <property type="entry name" value="Methylmalonate-semialdehyde dehydrogenase (Acylating)"/>
    <property type="match status" value="1"/>
</dbReference>
<dbReference type="SUPFAM" id="SSF53720">
    <property type="entry name" value="ALDH-like"/>
    <property type="match status" value="1"/>
</dbReference>
<dbReference type="CDD" id="cd07085">
    <property type="entry name" value="ALDH_F6_MMSDH"/>
    <property type="match status" value="1"/>
</dbReference>
<proteinExistence type="predicted"/>
<dbReference type="PANTHER" id="PTHR43866:SF4">
    <property type="entry name" value="MALONATE-SEMIALDEHYDE DEHYDROGENASE"/>
    <property type="match status" value="1"/>
</dbReference>
<dbReference type="GO" id="GO:0006574">
    <property type="term" value="P:L-valine catabolic process"/>
    <property type="evidence" value="ECO:0007669"/>
    <property type="project" value="TreeGrafter"/>
</dbReference>
<dbReference type="RefSeq" id="WP_150699605.1">
    <property type="nucleotide sequence ID" value="NZ_CABPRZ010000029.1"/>
</dbReference>
<evidence type="ECO:0000256" key="2">
    <source>
        <dbReference type="ARBA" id="ARBA00023002"/>
    </source>
</evidence>
<reference evidence="5 6" key="1">
    <citation type="submission" date="2019-08" db="EMBL/GenBank/DDBJ databases">
        <authorList>
            <person name="Peeters C."/>
        </authorList>
    </citation>
    <scope>NUCLEOTIDE SEQUENCE [LARGE SCALE GENOMIC DNA]</scope>
    <source>
        <strain evidence="5 6">LMG 30175</strain>
    </source>
</reference>
<keyword evidence="2" id="KW-0560">Oxidoreductase</keyword>
<dbReference type="Gene3D" id="3.40.605.10">
    <property type="entry name" value="Aldehyde Dehydrogenase, Chain A, domain 1"/>
    <property type="match status" value="1"/>
</dbReference>
<feature type="domain" description="Aldehyde dehydrogenase" evidence="4">
    <location>
        <begin position="25"/>
        <end position="484"/>
    </location>
</feature>
<keyword evidence="6" id="KW-1185">Reference proteome</keyword>
<evidence type="ECO:0000313" key="6">
    <source>
        <dbReference type="Proteomes" id="UP000414233"/>
    </source>
</evidence>
<dbReference type="PROSITE" id="PS00070">
    <property type="entry name" value="ALDEHYDE_DEHYDR_CYS"/>
    <property type="match status" value="1"/>
</dbReference>
<dbReference type="FunFam" id="3.40.605.10:FF:000003">
    <property type="entry name" value="Methylmalonate-semialdehyde dehydrogenase [acylating]"/>
    <property type="match status" value="1"/>
</dbReference>
<dbReference type="EC" id="1.2.1.27" evidence="1"/>
<protein>
    <recommendedName>
        <fullName evidence="1">methylmalonate-semialdehyde dehydrogenase (CoA acylating)</fullName>
        <ecNumber evidence="1">1.2.1.27</ecNumber>
    </recommendedName>
</protein>
<dbReference type="Proteomes" id="UP000414233">
    <property type="component" value="Unassembled WGS sequence"/>
</dbReference>
<gene>
    <name evidence="5" type="ORF">PTE30175_04850</name>
</gene>
<dbReference type="GO" id="GO:0006210">
    <property type="term" value="P:thymine catabolic process"/>
    <property type="evidence" value="ECO:0007669"/>
    <property type="project" value="TreeGrafter"/>
</dbReference>
<dbReference type="NCBIfam" id="TIGR01722">
    <property type="entry name" value="MMSDH"/>
    <property type="match status" value="1"/>
</dbReference>
<dbReference type="EMBL" id="CABPRZ010000029">
    <property type="protein sequence ID" value="VVE54693.1"/>
    <property type="molecule type" value="Genomic_DNA"/>
</dbReference>
<name>A0A5E4Z3H6_9BURK</name>
<dbReference type="Gene3D" id="3.40.309.10">
    <property type="entry name" value="Aldehyde Dehydrogenase, Chain A, domain 2"/>
    <property type="match status" value="1"/>
</dbReference>
<dbReference type="Pfam" id="PF00171">
    <property type="entry name" value="Aldedh"/>
    <property type="match status" value="1"/>
</dbReference>